<evidence type="ECO:0000313" key="2">
    <source>
        <dbReference type="Proteomes" id="UP000003094"/>
    </source>
</evidence>
<organism evidence="1 2">
    <name type="scientific">Paenibacillus vortex V453</name>
    <dbReference type="NCBI Taxonomy" id="715225"/>
    <lineage>
        <taxon>Bacteria</taxon>
        <taxon>Bacillati</taxon>
        <taxon>Bacillota</taxon>
        <taxon>Bacilli</taxon>
        <taxon>Bacillales</taxon>
        <taxon>Paenibacillaceae</taxon>
        <taxon>Paenibacillus</taxon>
    </lineage>
</organism>
<protein>
    <submittedName>
        <fullName evidence="1">Uncharacterized protein</fullName>
    </submittedName>
</protein>
<dbReference type="EMBL" id="ADHJ01000017">
    <property type="protein sequence ID" value="EFU42015.1"/>
    <property type="molecule type" value="Genomic_DNA"/>
</dbReference>
<dbReference type="Proteomes" id="UP000003094">
    <property type="component" value="Unassembled WGS sequence"/>
</dbReference>
<sequence>MMLTRPLNGYFSNWPMKHCRLIRDKDAKGVKGKVCLWLTRVVPRESNLSSLAINAMDDEVFLFLDNGIRPCLSNVKEEH</sequence>
<evidence type="ECO:0000313" key="1">
    <source>
        <dbReference type="EMBL" id="EFU42015.1"/>
    </source>
</evidence>
<dbReference type="AlphaFoldDB" id="A0A2R9SXA6"/>
<dbReference type="KEGG" id="pvo:PVOR_10779"/>
<gene>
    <name evidence="1" type="ORF">PVOR_10779</name>
</gene>
<reference evidence="1 2" key="1">
    <citation type="journal article" date="2010" name="BMC Genomics">
        <title>Genome sequence of the pattern forming Paenibacillus vortex bacterium reveals potential for thriving in complex environments.</title>
        <authorList>
            <person name="Sirota-Madi A."/>
            <person name="Olender T."/>
            <person name="Helman Y."/>
            <person name="Ingham C."/>
            <person name="Brainis I."/>
            <person name="Roth D."/>
            <person name="Hagi E."/>
            <person name="Brodsky L."/>
            <person name="Leshkowitz D."/>
            <person name="Galatenko V."/>
            <person name="Nikolaev V."/>
            <person name="Mugasimangalam R.C."/>
            <person name="Bransburg-Zabary S."/>
            <person name="Gutnick D.L."/>
            <person name="Lancet D."/>
            <person name="Ben-Jacob E."/>
        </authorList>
    </citation>
    <scope>NUCLEOTIDE SEQUENCE [LARGE SCALE GENOMIC DNA]</scope>
    <source>
        <strain evidence="1 2">V453</strain>
    </source>
</reference>
<proteinExistence type="predicted"/>
<comment type="caution">
    <text evidence="1">The sequence shown here is derived from an EMBL/GenBank/DDBJ whole genome shotgun (WGS) entry which is preliminary data.</text>
</comment>
<name>A0A2R9SXA6_9BACL</name>
<keyword evidence="2" id="KW-1185">Reference proteome</keyword>
<accession>A0A2R9SXA6</accession>